<evidence type="ECO:0000313" key="3">
    <source>
        <dbReference type="Proteomes" id="UP000015100"/>
    </source>
</evidence>
<proteinExistence type="predicted"/>
<evidence type="ECO:0000313" key="2">
    <source>
        <dbReference type="EMBL" id="EPS38395.1"/>
    </source>
</evidence>
<feature type="compositionally biased region" description="Basic and acidic residues" evidence="1">
    <location>
        <begin position="445"/>
        <end position="460"/>
    </location>
</feature>
<feature type="compositionally biased region" description="Polar residues" evidence="1">
    <location>
        <begin position="390"/>
        <end position="432"/>
    </location>
</feature>
<feature type="compositionally biased region" description="Polar residues" evidence="1">
    <location>
        <begin position="356"/>
        <end position="365"/>
    </location>
</feature>
<comment type="caution">
    <text evidence="2">The sequence shown here is derived from an EMBL/GenBank/DDBJ whole genome shotgun (WGS) entry which is preliminary data.</text>
</comment>
<dbReference type="OrthoDB" id="5403246at2759"/>
<reference evidence="2 3" key="1">
    <citation type="journal article" date="2013" name="PLoS Genet.">
        <title>Genomic mechanisms accounting for the adaptation to parasitism in nematode-trapping fungi.</title>
        <authorList>
            <person name="Meerupati T."/>
            <person name="Andersson K.M."/>
            <person name="Friman E."/>
            <person name="Kumar D."/>
            <person name="Tunlid A."/>
            <person name="Ahren D."/>
        </authorList>
    </citation>
    <scope>NUCLEOTIDE SEQUENCE [LARGE SCALE GENOMIC DNA]</scope>
    <source>
        <strain evidence="2 3">CBS 200.50</strain>
    </source>
</reference>
<name>S8A5X4_DACHA</name>
<feature type="region of interest" description="Disordered" evidence="1">
    <location>
        <begin position="489"/>
        <end position="513"/>
    </location>
</feature>
<organism evidence="2 3">
    <name type="scientific">Dactylellina haptotyla (strain CBS 200.50)</name>
    <name type="common">Nematode-trapping fungus</name>
    <name type="synonym">Monacrosporium haptotylum</name>
    <dbReference type="NCBI Taxonomy" id="1284197"/>
    <lineage>
        <taxon>Eukaryota</taxon>
        <taxon>Fungi</taxon>
        <taxon>Dikarya</taxon>
        <taxon>Ascomycota</taxon>
        <taxon>Pezizomycotina</taxon>
        <taxon>Orbiliomycetes</taxon>
        <taxon>Orbiliales</taxon>
        <taxon>Orbiliaceae</taxon>
        <taxon>Dactylellina</taxon>
    </lineage>
</organism>
<dbReference type="AlphaFoldDB" id="S8A5X4"/>
<keyword evidence="3" id="KW-1185">Reference proteome</keyword>
<gene>
    <name evidence="2" type="ORF">H072_7876</name>
</gene>
<reference evidence="3" key="2">
    <citation type="submission" date="2013-04" db="EMBL/GenBank/DDBJ databases">
        <title>Genomic mechanisms accounting for the adaptation to parasitism in nematode-trapping fungi.</title>
        <authorList>
            <person name="Ahren D.G."/>
        </authorList>
    </citation>
    <scope>NUCLEOTIDE SEQUENCE [LARGE SCALE GENOMIC DNA]</scope>
    <source>
        <strain evidence="3">CBS 200.50</strain>
    </source>
</reference>
<feature type="region of interest" description="Disordered" evidence="1">
    <location>
        <begin position="348"/>
        <end position="463"/>
    </location>
</feature>
<evidence type="ECO:0000256" key="1">
    <source>
        <dbReference type="SAM" id="MobiDB-lite"/>
    </source>
</evidence>
<dbReference type="HOGENOM" id="CLU_531011_0_0_1"/>
<protein>
    <submittedName>
        <fullName evidence="2">Uncharacterized protein</fullName>
    </submittedName>
</protein>
<dbReference type="Proteomes" id="UP000015100">
    <property type="component" value="Unassembled WGS sequence"/>
</dbReference>
<sequence length="513" mass="55789">MQPHVDEDDPVSLRKNPTRNHQEFLCYWRSQDGFKPQTIYNHLTSYLHQYGTTVCSGPGGFCTMVWCKDNYFISVCNWSDKPWQVMCQDIIRQARDLVVAVNNENEKSWEIQDISHGQGDDVLGAGSKERQIANDRKKICQASQAVYHPNMIGLTFFNANPYFQVQLYYQFPSEQIVCPIGEGDHRDGANPGSIYPEVQGNAKSQDEYLEKWYNIPSEKTLTGEDGEGSGKAAPGLRGNKTKTGGSKSNNLPLPQDYSIPGYRGPNLKDYDPAQFMPPAQAAQWKHEQMLKSLGLTTVKTEKTKASKGANTSATQGPSLRKFPSWYTKTFSYARPSYSWAPDWTVNTEKPTGGSGNTIAKSTGVTTAPRETKTPDPSPSSDDIVAAANIASETTTSEVRATDGATETSKQSTPAVTSAPTSNGNDVNKSTSVETRETAKPNTGIDGEKTVKESRESDAVDKSTLAKTAVAEDKTVDPTGTSIIDSKSAVLTTTSAVSTEPPSSASRKPTSSAS</sequence>
<dbReference type="EMBL" id="AQGS01000570">
    <property type="protein sequence ID" value="EPS38395.1"/>
    <property type="molecule type" value="Genomic_DNA"/>
</dbReference>
<feature type="region of interest" description="Disordered" evidence="1">
    <location>
        <begin position="219"/>
        <end position="256"/>
    </location>
</feature>
<feature type="compositionally biased region" description="Polar residues" evidence="1">
    <location>
        <begin position="241"/>
        <end position="252"/>
    </location>
</feature>
<accession>S8A5X4</accession>